<dbReference type="AlphaFoldDB" id="A0AA41S693"/>
<evidence type="ECO:0000313" key="2">
    <source>
        <dbReference type="EMBL" id="MCL7033819.1"/>
    </source>
</evidence>
<keyword evidence="1" id="KW-0732">Signal</keyword>
<organism evidence="2 3">
    <name type="scientific">Papaver nudicaule</name>
    <name type="common">Iceland poppy</name>
    <dbReference type="NCBI Taxonomy" id="74823"/>
    <lineage>
        <taxon>Eukaryota</taxon>
        <taxon>Viridiplantae</taxon>
        <taxon>Streptophyta</taxon>
        <taxon>Embryophyta</taxon>
        <taxon>Tracheophyta</taxon>
        <taxon>Spermatophyta</taxon>
        <taxon>Magnoliopsida</taxon>
        <taxon>Ranunculales</taxon>
        <taxon>Papaveraceae</taxon>
        <taxon>Papaveroideae</taxon>
        <taxon>Papaver</taxon>
    </lineage>
</organism>
<name>A0AA41S693_PAPNU</name>
<protein>
    <submittedName>
        <fullName evidence="2">Uncharacterized protein</fullName>
    </submittedName>
</protein>
<gene>
    <name evidence="2" type="ORF">MKW94_022069</name>
</gene>
<sequence>MAKFSIIFSPFFFGLLVVILLAFISEGGVNAYDYVSCDTGRGIGYTNMANCDSISCLSYCKTKYGSSVVSGRCLYPAPNAVICFCCVST</sequence>
<comment type="caution">
    <text evidence="2">The sequence shown here is derived from an EMBL/GenBank/DDBJ whole genome shotgun (WGS) entry which is preliminary data.</text>
</comment>
<evidence type="ECO:0000256" key="1">
    <source>
        <dbReference type="SAM" id="SignalP"/>
    </source>
</evidence>
<feature type="signal peptide" evidence="1">
    <location>
        <begin position="1"/>
        <end position="31"/>
    </location>
</feature>
<keyword evidence="3" id="KW-1185">Reference proteome</keyword>
<feature type="chain" id="PRO_5041206311" evidence="1">
    <location>
        <begin position="32"/>
        <end position="89"/>
    </location>
</feature>
<dbReference type="EMBL" id="JAJJMA010138768">
    <property type="protein sequence ID" value="MCL7033819.1"/>
    <property type="molecule type" value="Genomic_DNA"/>
</dbReference>
<proteinExistence type="predicted"/>
<evidence type="ECO:0000313" key="3">
    <source>
        <dbReference type="Proteomes" id="UP001177140"/>
    </source>
</evidence>
<accession>A0AA41S693</accession>
<dbReference type="Proteomes" id="UP001177140">
    <property type="component" value="Unassembled WGS sequence"/>
</dbReference>
<reference evidence="2" key="1">
    <citation type="submission" date="2022-03" db="EMBL/GenBank/DDBJ databases">
        <title>A functionally conserved STORR gene fusion in Papaver species that diverged 16.8 million years ago.</title>
        <authorList>
            <person name="Catania T."/>
        </authorList>
    </citation>
    <scope>NUCLEOTIDE SEQUENCE</scope>
    <source>
        <strain evidence="2">S-191538</strain>
    </source>
</reference>